<accession>A0A5N5DNX5</accession>
<dbReference type="PRINTS" id="PR00753">
    <property type="entry name" value="ACCSYNTHASE"/>
</dbReference>
<reference evidence="5 6" key="1">
    <citation type="journal article" date="2019" name="Sci. Rep.">
        <title>A multi-omics analysis of the grapevine pathogen Lasiodiplodia theobromae reveals that temperature affects the expression of virulence- and pathogenicity-related genes.</title>
        <authorList>
            <person name="Felix C."/>
            <person name="Meneses R."/>
            <person name="Goncalves M.F.M."/>
            <person name="Tilleman L."/>
            <person name="Duarte A.S."/>
            <person name="Jorrin-Novo J.V."/>
            <person name="Van de Peer Y."/>
            <person name="Deforce D."/>
            <person name="Van Nieuwerburgh F."/>
            <person name="Esteves A.C."/>
            <person name="Alves A."/>
        </authorList>
    </citation>
    <scope>NUCLEOTIDE SEQUENCE [LARGE SCALE GENOMIC DNA]</scope>
    <source>
        <strain evidence="5 6">LA-SOL3</strain>
    </source>
</reference>
<evidence type="ECO:0000256" key="3">
    <source>
        <dbReference type="SAM" id="MobiDB-lite"/>
    </source>
</evidence>
<comment type="caution">
    <text evidence="5">The sequence shown here is derived from an EMBL/GenBank/DDBJ whole genome shotgun (WGS) entry which is preliminary data.</text>
</comment>
<dbReference type="Gene3D" id="3.90.1150.10">
    <property type="entry name" value="Aspartate Aminotransferase, domain 1"/>
    <property type="match status" value="1"/>
</dbReference>
<dbReference type="InterPro" id="IPR004839">
    <property type="entry name" value="Aminotransferase_I/II_large"/>
</dbReference>
<dbReference type="InterPro" id="IPR004838">
    <property type="entry name" value="NHTrfase_class1_PyrdxlP-BS"/>
</dbReference>
<dbReference type="PANTHER" id="PTHR43795:SF39">
    <property type="entry name" value="AMINOTRANSFERASE CLASS I_CLASSII DOMAIN-CONTAINING PROTEIN"/>
    <property type="match status" value="1"/>
</dbReference>
<name>A0A5N5DNX5_9PEZI</name>
<comment type="similarity">
    <text evidence="1">Belongs to the class-I pyridoxal-phosphate-dependent aminotransferase family.</text>
</comment>
<dbReference type="GO" id="GO:0030170">
    <property type="term" value="F:pyridoxal phosphate binding"/>
    <property type="evidence" value="ECO:0007669"/>
    <property type="project" value="InterPro"/>
</dbReference>
<dbReference type="AlphaFoldDB" id="A0A5N5DNX5"/>
<evidence type="ECO:0000259" key="4">
    <source>
        <dbReference type="Pfam" id="PF00155"/>
    </source>
</evidence>
<dbReference type="GO" id="GO:0008483">
    <property type="term" value="F:transaminase activity"/>
    <property type="evidence" value="ECO:0007669"/>
    <property type="project" value="TreeGrafter"/>
</dbReference>
<dbReference type="EMBL" id="VCHE01000007">
    <property type="protein sequence ID" value="KAB2579503.1"/>
    <property type="molecule type" value="Genomic_DNA"/>
</dbReference>
<dbReference type="Pfam" id="PF00155">
    <property type="entry name" value="Aminotran_1_2"/>
    <property type="match status" value="1"/>
</dbReference>
<evidence type="ECO:0000313" key="6">
    <source>
        <dbReference type="Proteomes" id="UP000325902"/>
    </source>
</evidence>
<dbReference type="PROSITE" id="PS00105">
    <property type="entry name" value="AA_TRANSFER_CLASS_1"/>
    <property type="match status" value="1"/>
</dbReference>
<dbReference type="InterPro" id="IPR050478">
    <property type="entry name" value="Ethylene_sulfur-biosynth"/>
</dbReference>
<dbReference type="SUPFAM" id="SSF53383">
    <property type="entry name" value="PLP-dependent transferases"/>
    <property type="match status" value="1"/>
</dbReference>
<dbReference type="Gene3D" id="3.40.640.10">
    <property type="entry name" value="Type I PLP-dependent aspartate aminotransferase-like (Major domain)"/>
    <property type="match status" value="1"/>
</dbReference>
<dbReference type="OrthoDB" id="7042322at2759"/>
<dbReference type="CDD" id="cd00609">
    <property type="entry name" value="AAT_like"/>
    <property type="match status" value="1"/>
</dbReference>
<organism evidence="5 6">
    <name type="scientific">Lasiodiplodia theobromae</name>
    <dbReference type="NCBI Taxonomy" id="45133"/>
    <lineage>
        <taxon>Eukaryota</taxon>
        <taxon>Fungi</taxon>
        <taxon>Dikarya</taxon>
        <taxon>Ascomycota</taxon>
        <taxon>Pezizomycotina</taxon>
        <taxon>Dothideomycetes</taxon>
        <taxon>Dothideomycetes incertae sedis</taxon>
        <taxon>Botryosphaeriales</taxon>
        <taxon>Botryosphaeriaceae</taxon>
        <taxon>Lasiodiplodia</taxon>
    </lineage>
</organism>
<dbReference type="InterPro" id="IPR015421">
    <property type="entry name" value="PyrdxlP-dep_Trfase_major"/>
</dbReference>
<dbReference type="GO" id="GO:0006520">
    <property type="term" value="P:amino acid metabolic process"/>
    <property type="evidence" value="ECO:0007669"/>
    <property type="project" value="TreeGrafter"/>
</dbReference>
<dbReference type="InterPro" id="IPR015424">
    <property type="entry name" value="PyrdxlP-dep_Trfase"/>
</dbReference>
<evidence type="ECO:0000256" key="2">
    <source>
        <dbReference type="ARBA" id="ARBA00022898"/>
    </source>
</evidence>
<dbReference type="PANTHER" id="PTHR43795">
    <property type="entry name" value="BIFUNCTIONAL ASPARTATE AMINOTRANSFERASE AND GLUTAMATE/ASPARTATE-PREPHENATE AMINOTRANSFERASE-RELATED"/>
    <property type="match status" value="1"/>
</dbReference>
<keyword evidence="2" id="KW-0663">Pyridoxal phosphate</keyword>
<protein>
    <submittedName>
        <fullName evidence="5">Putative inactive 1-aminocyclopropane-1-carboxylate synthase-like protein 2</fullName>
    </submittedName>
</protein>
<feature type="compositionally biased region" description="Polar residues" evidence="3">
    <location>
        <begin position="1"/>
        <end position="10"/>
    </location>
</feature>
<keyword evidence="6" id="KW-1185">Reference proteome</keyword>
<evidence type="ECO:0000256" key="1">
    <source>
        <dbReference type="ARBA" id="ARBA00007441"/>
    </source>
</evidence>
<dbReference type="InterPro" id="IPR015422">
    <property type="entry name" value="PyrdxlP-dep_Trfase_small"/>
</dbReference>
<gene>
    <name evidence="5" type="primary">Accsl</name>
    <name evidence="5" type="ORF">DBV05_g1973</name>
</gene>
<dbReference type="Proteomes" id="UP000325902">
    <property type="component" value="Unassembled WGS sequence"/>
</dbReference>
<feature type="domain" description="Aminotransferase class I/classII large" evidence="4">
    <location>
        <begin position="80"/>
        <end position="429"/>
    </location>
</feature>
<feature type="region of interest" description="Disordered" evidence="3">
    <location>
        <begin position="1"/>
        <end position="20"/>
    </location>
</feature>
<sequence>MASGNDTLSQRGAVYATPPNPMGNYRELPYDTYDPETNPTGFINIGTSDNVHAMSSEVSAHLDTNPLKLRPSEFMYGEGPAGSLRLRKAMAQYLNKYFKPYKAVNQDDLYFANGCGSVCEALGYTIFDEHDALLISQPSYVGFPHDFGAKSKVNLYHVPFHGTDQFSPSCIDKFEAALNSATTSSIRVRAVMLCNPHNPSGRCYPIDTIIALMRFCNKHRLHLISDEIYATSVYSPGPRFEPHTPFTSVLSIDYAQHIDPNLLHVMYGLSKDFAASGIRIGCLLVRNRALMDALLAVSQSHWPGIADQMIGVAMLEDGEWLERFRKLNAQTLAERSALLRKSLDEKGIPYDGRANAGFFLWVDMRKWLPKTDEKGQSVQGWESERVLVRLLKAKKVILTAGEDQAAEEPGFFRVVFSHREQVLEQGLQRVFKVLDEISSEQV</sequence>
<evidence type="ECO:0000313" key="5">
    <source>
        <dbReference type="EMBL" id="KAB2579503.1"/>
    </source>
</evidence>
<proteinExistence type="inferred from homology"/>